<keyword evidence="6 9" id="KW-1133">Transmembrane helix</keyword>
<dbReference type="PANTHER" id="PTHR34295:SF4">
    <property type="entry name" value="BIOTIN TRANSPORTER BIOY-RELATED"/>
    <property type="match status" value="1"/>
</dbReference>
<dbReference type="EMBL" id="CP130318">
    <property type="protein sequence ID" value="WNQ12372.1"/>
    <property type="molecule type" value="Genomic_DNA"/>
</dbReference>
<dbReference type="Proteomes" id="UP001305702">
    <property type="component" value="Chromosome"/>
</dbReference>
<dbReference type="RefSeq" id="WP_315606149.1">
    <property type="nucleotide sequence ID" value="NZ_CP130318.1"/>
</dbReference>
<evidence type="ECO:0000256" key="2">
    <source>
        <dbReference type="ARBA" id="ARBA00010692"/>
    </source>
</evidence>
<proteinExistence type="inferred from homology"/>
<name>A0AA96RFU3_9BACL</name>
<evidence type="ECO:0000256" key="7">
    <source>
        <dbReference type="ARBA" id="ARBA00023136"/>
    </source>
</evidence>
<keyword evidence="7 8" id="KW-0472">Membrane</keyword>
<sequence length="202" mass="21347">MKTSGFTVRGITLSAMFAALLVVLSFVNIHLGFSPVPITLENFAIMLTGALLGARYGLFSIGTVVVLTAIGLPLLHGSGGLALVLGPTGGYIWAYPFAALFIGMIAPRIRGGRTKQIVLTFLTLEVFGSLMLYVTGVPWLAHTYHMTFQKAMVAGCYPYLIGDAVKAFAGALIVVSVRQWISVSGRRAVAGHSAAARNTTLS</sequence>
<evidence type="ECO:0000256" key="3">
    <source>
        <dbReference type="ARBA" id="ARBA00022448"/>
    </source>
</evidence>
<feature type="transmembrane region" description="Helical" evidence="9">
    <location>
        <begin position="43"/>
        <end position="70"/>
    </location>
</feature>
<dbReference type="GO" id="GO:0005886">
    <property type="term" value="C:plasma membrane"/>
    <property type="evidence" value="ECO:0007669"/>
    <property type="project" value="UniProtKB-SubCell"/>
</dbReference>
<feature type="transmembrane region" description="Helical" evidence="9">
    <location>
        <begin position="157"/>
        <end position="177"/>
    </location>
</feature>
<organism evidence="10 11">
    <name type="scientific">Paenibacillus aurantius</name>
    <dbReference type="NCBI Taxonomy" id="2918900"/>
    <lineage>
        <taxon>Bacteria</taxon>
        <taxon>Bacillati</taxon>
        <taxon>Bacillota</taxon>
        <taxon>Bacilli</taxon>
        <taxon>Bacillales</taxon>
        <taxon>Paenibacillaceae</taxon>
        <taxon>Paenibacillus</taxon>
    </lineage>
</organism>
<dbReference type="InterPro" id="IPR003784">
    <property type="entry name" value="BioY"/>
</dbReference>
<dbReference type="KEGG" id="paun:MJA45_04805"/>
<feature type="transmembrane region" description="Helical" evidence="9">
    <location>
        <begin position="118"/>
        <end position="137"/>
    </location>
</feature>
<feature type="transmembrane region" description="Helical" evidence="9">
    <location>
        <begin position="6"/>
        <end position="31"/>
    </location>
</feature>
<evidence type="ECO:0000256" key="8">
    <source>
        <dbReference type="PIRNR" id="PIRNR016661"/>
    </source>
</evidence>
<dbReference type="Gene3D" id="1.10.1760.20">
    <property type="match status" value="1"/>
</dbReference>
<keyword evidence="3 8" id="KW-0813">Transport</keyword>
<evidence type="ECO:0000256" key="9">
    <source>
        <dbReference type="SAM" id="Phobius"/>
    </source>
</evidence>
<evidence type="ECO:0000256" key="5">
    <source>
        <dbReference type="ARBA" id="ARBA00022692"/>
    </source>
</evidence>
<dbReference type="PIRSF" id="PIRSF016661">
    <property type="entry name" value="BioY"/>
    <property type="match status" value="1"/>
</dbReference>
<keyword evidence="4 8" id="KW-1003">Cell membrane</keyword>
<dbReference type="PANTHER" id="PTHR34295">
    <property type="entry name" value="BIOTIN TRANSPORTER BIOY"/>
    <property type="match status" value="1"/>
</dbReference>
<protein>
    <recommendedName>
        <fullName evidence="8">Biotin transporter</fullName>
    </recommendedName>
</protein>
<evidence type="ECO:0000256" key="4">
    <source>
        <dbReference type="ARBA" id="ARBA00022475"/>
    </source>
</evidence>
<dbReference type="AlphaFoldDB" id="A0AA96RFU3"/>
<keyword evidence="5 9" id="KW-0812">Transmembrane</keyword>
<gene>
    <name evidence="10" type="ORF">MJA45_04805</name>
</gene>
<evidence type="ECO:0000256" key="1">
    <source>
        <dbReference type="ARBA" id="ARBA00004651"/>
    </source>
</evidence>
<accession>A0AA96RFU3</accession>
<reference evidence="10 11" key="1">
    <citation type="submission" date="2022-02" db="EMBL/GenBank/DDBJ databases">
        <title>Paenibacillus sp. MBLB1776 Whole Genome Shotgun Sequencing.</title>
        <authorList>
            <person name="Hwang C.Y."/>
            <person name="Cho E.-S."/>
            <person name="Seo M.-J."/>
        </authorList>
    </citation>
    <scope>NUCLEOTIDE SEQUENCE [LARGE SCALE GENOMIC DNA]</scope>
    <source>
        <strain evidence="10 11">MBLB1776</strain>
    </source>
</reference>
<dbReference type="GO" id="GO:0015225">
    <property type="term" value="F:biotin transmembrane transporter activity"/>
    <property type="evidence" value="ECO:0007669"/>
    <property type="project" value="UniProtKB-UniRule"/>
</dbReference>
<comment type="similarity">
    <text evidence="2 8">Belongs to the BioY family.</text>
</comment>
<comment type="subcellular location">
    <subcellularLocation>
        <location evidence="1 8">Cell membrane</location>
        <topology evidence="1 8">Multi-pass membrane protein</topology>
    </subcellularLocation>
</comment>
<evidence type="ECO:0000313" key="10">
    <source>
        <dbReference type="EMBL" id="WNQ12372.1"/>
    </source>
</evidence>
<feature type="transmembrane region" description="Helical" evidence="9">
    <location>
        <begin position="90"/>
        <end position="106"/>
    </location>
</feature>
<dbReference type="Pfam" id="PF02632">
    <property type="entry name" value="BioY"/>
    <property type="match status" value="1"/>
</dbReference>
<keyword evidence="11" id="KW-1185">Reference proteome</keyword>
<evidence type="ECO:0000313" key="11">
    <source>
        <dbReference type="Proteomes" id="UP001305702"/>
    </source>
</evidence>
<evidence type="ECO:0000256" key="6">
    <source>
        <dbReference type="ARBA" id="ARBA00022989"/>
    </source>
</evidence>